<gene>
    <name evidence="1" type="ORF">Tsubulata_012701</name>
</gene>
<dbReference type="Proteomes" id="UP001141552">
    <property type="component" value="Unassembled WGS sequence"/>
</dbReference>
<keyword evidence="2" id="KW-1185">Reference proteome</keyword>
<name>A0A9Q0JFH2_9ROSI</name>
<feature type="non-terminal residue" evidence="1">
    <location>
        <position position="365"/>
    </location>
</feature>
<dbReference type="InterPro" id="IPR046350">
    <property type="entry name" value="Cystatin_sf"/>
</dbReference>
<organism evidence="1 2">
    <name type="scientific">Turnera subulata</name>
    <dbReference type="NCBI Taxonomy" id="218843"/>
    <lineage>
        <taxon>Eukaryota</taxon>
        <taxon>Viridiplantae</taxon>
        <taxon>Streptophyta</taxon>
        <taxon>Embryophyta</taxon>
        <taxon>Tracheophyta</taxon>
        <taxon>Spermatophyta</taxon>
        <taxon>Magnoliopsida</taxon>
        <taxon>eudicotyledons</taxon>
        <taxon>Gunneridae</taxon>
        <taxon>Pentapetalae</taxon>
        <taxon>rosids</taxon>
        <taxon>fabids</taxon>
        <taxon>Malpighiales</taxon>
        <taxon>Passifloraceae</taxon>
        <taxon>Turnera</taxon>
    </lineage>
</organism>
<proteinExistence type="predicted"/>
<comment type="caution">
    <text evidence="1">The sequence shown here is derived from an EMBL/GenBank/DDBJ whole genome shotgun (WGS) entry which is preliminary data.</text>
</comment>
<protein>
    <submittedName>
        <fullName evidence="1">Uncharacterized protein</fullName>
    </submittedName>
</protein>
<sequence>MSDTNLKQFAEIDEDFISNKIKSSNKKIPSWPSNDVFNSFPEKSRQKIREYCRLYAGCRFEKITMPPPKELLPMGRILTVLPVSDLIPKKIYESHLLVVYNCAEAGVELYNERMGQKLVLLAVTNANYLNIRPPAYYIKLIAYDLLTDLIWTCTTEVWYYPFSSNFPYVVESFHREELADAYACPYIRVPPCLMAPMIQVAEYAVQFYNKKMGKDVKFSKVSAVFSDAASGQKLVIILTGVDKQETYSTNYLTEVFLPHGSPSACEVLRFLDLPPNQERVSFSLDDPCRSEIIKKGAEFALDIYNNGVKKYARLELVKVTGASFHLSWGDTYEITFECKFKVGKYAKYLLPAVATDTIAVSGATN</sequence>
<reference evidence="1" key="1">
    <citation type="submission" date="2022-02" db="EMBL/GenBank/DDBJ databases">
        <authorList>
            <person name="Henning P.M."/>
            <person name="McCubbin A.G."/>
            <person name="Shore J.S."/>
        </authorList>
    </citation>
    <scope>NUCLEOTIDE SEQUENCE</scope>
    <source>
        <strain evidence="1">F60SS</strain>
        <tissue evidence="1">Leaves</tissue>
    </source>
</reference>
<dbReference type="SUPFAM" id="SSF54403">
    <property type="entry name" value="Cystatin/monellin"/>
    <property type="match status" value="1"/>
</dbReference>
<dbReference type="EMBL" id="JAKUCV010003216">
    <property type="protein sequence ID" value="KAJ4839714.1"/>
    <property type="molecule type" value="Genomic_DNA"/>
</dbReference>
<evidence type="ECO:0000313" key="1">
    <source>
        <dbReference type="EMBL" id="KAJ4839714.1"/>
    </source>
</evidence>
<dbReference type="AlphaFoldDB" id="A0A9Q0JFH2"/>
<evidence type="ECO:0000313" key="2">
    <source>
        <dbReference type="Proteomes" id="UP001141552"/>
    </source>
</evidence>
<accession>A0A9Q0JFH2</accession>
<reference evidence="1" key="2">
    <citation type="journal article" date="2023" name="Plants (Basel)">
        <title>Annotation of the Turnera subulata (Passifloraceae) Draft Genome Reveals the S-Locus Evolved after the Divergence of Turneroideae from Passifloroideae in a Stepwise Manner.</title>
        <authorList>
            <person name="Henning P.M."/>
            <person name="Roalson E.H."/>
            <person name="Mir W."/>
            <person name="McCubbin A.G."/>
            <person name="Shore J.S."/>
        </authorList>
    </citation>
    <scope>NUCLEOTIDE SEQUENCE</scope>
    <source>
        <strain evidence="1">F60SS</strain>
    </source>
</reference>